<name>G8ZYH3_TORDE</name>
<dbReference type="eggNOG" id="KOG4136">
    <property type="taxonomic scope" value="Eukaryota"/>
</dbReference>
<protein>
    <recommendedName>
        <fullName evidence="9">Protein SVP26</fullName>
    </recommendedName>
</protein>
<evidence type="ECO:0000313" key="7">
    <source>
        <dbReference type="EMBL" id="CCE93448.1"/>
    </source>
</evidence>
<evidence type="ECO:0000256" key="5">
    <source>
        <dbReference type="ARBA" id="ARBA00023136"/>
    </source>
</evidence>
<dbReference type="Proteomes" id="UP000005627">
    <property type="component" value="Chromosome 7"/>
</dbReference>
<proteinExistence type="inferred from homology"/>
<gene>
    <name evidence="7" type="primary">TDEL0G00810</name>
    <name evidence="7" type="ORF">TDEL_0G00810</name>
</gene>
<dbReference type="AlphaFoldDB" id="G8ZYH3"/>
<evidence type="ECO:0000256" key="1">
    <source>
        <dbReference type="ARBA" id="ARBA00004141"/>
    </source>
</evidence>
<keyword evidence="4 6" id="KW-1133">Transmembrane helix</keyword>
<dbReference type="HOGENOM" id="CLU_058268_0_0_1"/>
<dbReference type="KEGG" id="tdl:TDEL_0G00810"/>
<dbReference type="GO" id="GO:0031505">
    <property type="term" value="P:fungal-type cell wall organization"/>
    <property type="evidence" value="ECO:0007669"/>
    <property type="project" value="EnsemblFungi"/>
</dbReference>
<keyword evidence="8" id="KW-1185">Reference proteome</keyword>
<evidence type="ECO:0000313" key="8">
    <source>
        <dbReference type="Proteomes" id="UP000005627"/>
    </source>
</evidence>
<dbReference type="EMBL" id="HE616748">
    <property type="protein sequence ID" value="CCE93448.1"/>
    <property type="molecule type" value="Genomic_DNA"/>
</dbReference>
<dbReference type="GO" id="GO:0045053">
    <property type="term" value="P:protein retention in Golgi apparatus"/>
    <property type="evidence" value="ECO:0007669"/>
    <property type="project" value="EnsemblFungi"/>
</dbReference>
<evidence type="ECO:0000256" key="2">
    <source>
        <dbReference type="ARBA" id="ARBA00008096"/>
    </source>
</evidence>
<dbReference type="OrthoDB" id="28257at2759"/>
<dbReference type="GeneID" id="11504506"/>
<evidence type="ECO:0000256" key="6">
    <source>
        <dbReference type="SAM" id="Phobius"/>
    </source>
</evidence>
<feature type="transmembrane region" description="Helical" evidence="6">
    <location>
        <begin position="5"/>
        <end position="28"/>
    </location>
</feature>
<comment type="subcellular location">
    <subcellularLocation>
        <location evidence="1">Membrane</location>
        <topology evidence="1">Multi-pass membrane protein</topology>
    </subcellularLocation>
</comment>
<accession>G8ZYH3</accession>
<dbReference type="Pfam" id="PF04148">
    <property type="entry name" value="Erv26"/>
    <property type="match status" value="1"/>
</dbReference>
<dbReference type="InterPro" id="IPR007277">
    <property type="entry name" value="Svp26/Tex261"/>
</dbReference>
<feature type="transmembrane region" description="Helical" evidence="6">
    <location>
        <begin position="141"/>
        <end position="166"/>
    </location>
</feature>
<dbReference type="GO" id="GO:0005789">
    <property type="term" value="C:endoplasmic reticulum membrane"/>
    <property type="evidence" value="ECO:0007669"/>
    <property type="project" value="EnsemblFungi"/>
</dbReference>
<feature type="transmembrane region" description="Helical" evidence="6">
    <location>
        <begin position="86"/>
        <end position="110"/>
    </location>
</feature>
<dbReference type="RefSeq" id="XP_003682659.1">
    <property type="nucleotide sequence ID" value="XM_003682611.1"/>
</dbReference>
<dbReference type="PANTHER" id="PTHR13144">
    <property type="entry name" value="TEX261 PROTEIN"/>
    <property type="match status" value="1"/>
</dbReference>
<evidence type="ECO:0000256" key="3">
    <source>
        <dbReference type="ARBA" id="ARBA00022692"/>
    </source>
</evidence>
<comment type="similarity">
    <text evidence="2">Belongs to the SVP26 family.</text>
</comment>
<dbReference type="GO" id="GO:0030134">
    <property type="term" value="C:COPII-coated ER to Golgi transport vesicle"/>
    <property type="evidence" value="ECO:0007669"/>
    <property type="project" value="EnsemblFungi"/>
</dbReference>
<evidence type="ECO:0000256" key="4">
    <source>
        <dbReference type="ARBA" id="ARBA00022989"/>
    </source>
</evidence>
<dbReference type="GO" id="GO:0090110">
    <property type="term" value="P:COPII-coated vesicle cargo loading"/>
    <property type="evidence" value="ECO:0007669"/>
    <property type="project" value="EnsemblFungi"/>
</dbReference>
<dbReference type="STRING" id="1076872.G8ZYH3"/>
<feature type="transmembrane region" description="Helical" evidence="6">
    <location>
        <begin position="48"/>
        <end position="74"/>
    </location>
</feature>
<dbReference type="InParanoid" id="G8ZYH3"/>
<reference evidence="7 8" key="1">
    <citation type="journal article" date="2011" name="Proc. Natl. Acad. Sci. U.S.A.">
        <title>Evolutionary erosion of yeast sex chromosomes by mating-type switching accidents.</title>
        <authorList>
            <person name="Gordon J.L."/>
            <person name="Armisen D."/>
            <person name="Proux-Wera E."/>
            <person name="Oheigeartaigh S.S."/>
            <person name="Byrne K.P."/>
            <person name="Wolfe K.H."/>
        </authorList>
    </citation>
    <scope>NUCLEOTIDE SEQUENCE [LARGE SCALE GENOMIC DNA]</scope>
    <source>
        <strain evidence="8">ATCC 10662 / CBS 1146 / NBRC 0425 / NCYC 2629 / NRRL Y-866</strain>
    </source>
</reference>
<dbReference type="PANTHER" id="PTHR13144:SF0">
    <property type="entry name" value="PROTEIN TEX261"/>
    <property type="match status" value="1"/>
</dbReference>
<keyword evidence="3 6" id="KW-0812">Transmembrane</keyword>
<dbReference type="FunCoup" id="G8ZYH3">
    <property type="interactions" value="298"/>
</dbReference>
<organism evidence="7 8">
    <name type="scientific">Torulaspora delbrueckii</name>
    <name type="common">Yeast</name>
    <name type="synonym">Candida colliculosa</name>
    <dbReference type="NCBI Taxonomy" id="4950"/>
    <lineage>
        <taxon>Eukaryota</taxon>
        <taxon>Fungi</taxon>
        <taxon>Dikarya</taxon>
        <taxon>Ascomycota</taxon>
        <taxon>Saccharomycotina</taxon>
        <taxon>Saccharomycetes</taxon>
        <taxon>Saccharomycetales</taxon>
        <taxon>Saccharomycetaceae</taxon>
        <taxon>Torulaspora</taxon>
    </lineage>
</organism>
<dbReference type="GO" id="GO:0097020">
    <property type="term" value="F:COPII receptor activity"/>
    <property type="evidence" value="ECO:0007669"/>
    <property type="project" value="EnsemblFungi"/>
</dbReference>
<keyword evidence="5 6" id="KW-0472">Membrane</keyword>
<dbReference type="GO" id="GO:0000139">
    <property type="term" value="C:Golgi membrane"/>
    <property type="evidence" value="ECO:0007669"/>
    <property type="project" value="EnsemblFungi"/>
</dbReference>
<sequence>MFLQLVSYVGAVLGFLFLTLSIASGLYYISEIVEEHTESTRRFLTRAIYTIIATFVLLLLFDSFPFKLSIFSIISNVIYLQNLKTFPFISLTSPIFILSSCCVVLNHYFWFKYFNDNEVPPQFKFNPNYIPKRRASFSEVASFFGICVWFIPFALFVSLSAGDYVLPTTTASSSKKTDLPAGEEEPRLRKRAVGLARVVINSLRQYVYSIARVFGYEIDPNHDTLVI</sequence>
<evidence type="ECO:0008006" key="9">
    <source>
        <dbReference type="Google" id="ProtNLM"/>
    </source>
</evidence>